<feature type="compositionally biased region" description="Basic residues" evidence="5">
    <location>
        <begin position="389"/>
        <end position="406"/>
    </location>
</feature>
<gene>
    <name evidence="8" type="ORF">GCM10009810_06760</name>
</gene>
<protein>
    <recommendedName>
        <fullName evidence="7">O-antigen ligase-related domain-containing protein</fullName>
    </recommendedName>
</protein>
<name>A0ABP4W7Y0_9MICO</name>
<evidence type="ECO:0000259" key="7">
    <source>
        <dbReference type="Pfam" id="PF04932"/>
    </source>
</evidence>
<evidence type="ECO:0000256" key="2">
    <source>
        <dbReference type="ARBA" id="ARBA00022692"/>
    </source>
</evidence>
<dbReference type="Proteomes" id="UP001501475">
    <property type="component" value="Unassembled WGS sequence"/>
</dbReference>
<feature type="transmembrane region" description="Helical" evidence="6">
    <location>
        <begin position="336"/>
        <end position="369"/>
    </location>
</feature>
<proteinExistence type="predicted"/>
<feature type="region of interest" description="Disordered" evidence="5">
    <location>
        <begin position="379"/>
        <end position="406"/>
    </location>
</feature>
<keyword evidence="4 6" id="KW-0472">Membrane</keyword>
<accession>A0ABP4W7Y0</accession>
<evidence type="ECO:0000256" key="1">
    <source>
        <dbReference type="ARBA" id="ARBA00004141"/>
    </source>
</evidence>
<organism evidence="8 9">
    <name type="scientific">Nostocoides vanveenii</name>
    <dbReference type="NCBI Taxonomy" id="330835"/>
    <lineage>
        <taxon>Bacteria</taxon>
        <taxon>Bacillati</taxon>
        <taxon>Actinomycetota</taxon>
        <taxon>Actinomycetes</taxon>
        <taxon>Micrococcales</taxon>
        <taxon>Intrasporangiaceae</taxon>
        <taxon>Nostocoides</taxon>
    </lineage>
</organism>
<feature type="transmembrane region" description="Helical" evidence="6">
    <location>
        <begin position="213"/>
        <end position="232"/>
    </location>
</feature>
<feature type="transmembrane region" description="Helical" evidence="6">
    <location>
        <begin position="89"/>
        <end position="108"/>
    </location>
</feature>
<evidence type="ECO:0000256" key="6">
    <source>
        <dbReference type="SAM" id="Phobius"/>
    </source>
</evidence>
<keyword evidence="3 6" id="KW-1133">Transmembrane helix</keyword>
<comment type="caution">
    <text evidence="8">The sequence shown here is derived from an EMBL/GenBank/DDBJ whole genome shotgun (WGS) entry which is preliminary data.</text>
</comment>
<reference evidence="9" key="1">
    <citation type="journal article" date="2019" name="Int. J. Syst. Evol. Microbiol.">
        <title>The Global Catalogue of Microorganisms (GCM) 10K type strain sequencing project: providing services to taxonomists for standard genome sequencing and annotation.</title>
        <authorList>
            <consortium name="The Broad Institute Genomics Platform"/>
            <consortium name="The Broad Institute Genome Sequencing Center for Infectious Disease"/>
            <person name="Wu L."/>
            <person name="Ma J."/>
        </authorList>
    </citation>
    <scope>NUCLEOTIDE SEQUENCE [LARGE SCALE GENOMIC DNA]</scope>
    <source>
        <strain evidence="9">JCM 15591</strain>
    </source>
</reference>
<evidence type="ECO:0000256" key="4">
    <source>
        <dbReference type="ARBA" id="ARBA00023136"/>
    </source>
</evidence>
<comment type="subcellular location">
    <subcellularLocation>
        <location evidence="1">Membrane</location>
        <topology evidence="1">Multi-pass membrane protein</topology>
    </subcellularLocation>
</comment>
<keyword evidence="9" id="KW-1185">Reference proteome</keyword>
<evidence type="ECO:0000313" key="9">
    <source>
        <dbReference type="Proteomes" id="UP001501475"/>
    </source>
</evidence>
<evidence type="ECO:0000256" key="3">
    <source>
        <dbReference type="ARBA" id="ARBA00022989"/>
    </source>
</evidence>
<feature type="transmembrane region" description="Helical" evidence="6">
    <location>
        <begin position="115"/>
        <end position="137"/>
    </location>
</feature>
<feature type="transmembrane region" description="Helical" evidence="6">
    <location>
        <begin position="67"/>
        <end position="83"/>
    </location>
</feature>
<evidence type="ECO:0000313" key="8">
    <source>
        <dbReference type="EMBL" id="GAA1748909.1"/>
    </source>
</evidence>
<feature type="transmembrane region" description="Helical" evidence="6">
    <location>
        <begin position="143"/>
        <end position="161"/>
    </location>
</feature>
<dbReference type="EMBL" id="BAAAPN010000017">
    <property type="protein sequence ID" value="GAA1748909.1"/>
    <property type="molecule type" value="Genomic_DNA"/>
</dbReference>
<keyword evidence="2 6" id="KW-0812">Transmembrane</keyword>
<dbReference type="Pfam" id="PF04932">
    <property type="entry name" value="Wzy_C"/>
    <property type="match status" value="1"/>
</dbReference>
<feature type="domain" description="O-antigen ligase-related" evidence="7">
    <location>
        <begin position="170"/>
        <end position="313"/>
    </location>
</feature>
<sequence>MQSIPQSVVAMLPELLIALALLGMLAQALELTLPAVLMRNLAIAMIALAIFLAVLRGERLGGGNGLPLALALFALWISVRVVYEDGAQPVPLLLAMWLPFTFFAAYTSRAAGQRVAAIFCVFTAVAATLYLSTTLSIGLRGGLLINAIFYVILGLPFILAIQSRTMRMAGILVIVTAAAASNKRTAIVALSVALFMYLLTENRRSKPATTLRFRPGLAAGGLILAVITPYWVGLRVFGVDILAKFADAGQDGGSGRAEIYSWVWKRLGEASANRLFFGHGTNAVAQETGGFSAHNDFLEVAYDYGLVGFGLYLFVYACLIATLIKLVSSRNRYAGAWAASLGLFATLSSLSHLALIPTYVALLAVFWGYILRETADSTGSIDGSSVRHNGVRRHYASPPRRKSIHG</sequence>
<feature type="transmembrane region" description="Helical" evidence="6">
    <location>
        <begin position="304"/>
        <end position="324"/>
    </location>
</feature>
<evidence type="ECO:0000256" key="5">
    <source>
        <dbReference type="SAM" id="MobiDB-lite"/>
    </source>
</evidence>
<feature type="transmembrane region" description="Helical" evidence="6">
    <location>
        <begin position="38"/>
        <end position="55"/>
    </location>
</feature>
<dbReference type="InterPro" id="IPR007016">
    <property type="entry name" value="O-antigen_ligase-rel_domated"/>
</dbReference>